<feature type="transmembrane region" description="Helical" evidence="1">
    <location>
        <begin position="106"/>
        <end position="125"/>
    </location>
</feature>
<keyword evidence="1" id="KW-0472">Membrane</keyword>
<proteinExistence type="predicted"/>
<reference evidence="2" key="1">
    <citation type="journal article" date="2019" name="PLoS Negl. Trop. Dis.">
        <title>Revisiting the worldwide diversity of Leptospira species in the environment.</title>
        <authorList>
            <person name="Vincent A.T."/>
            <person name="Schiettekatte O."/>
            <person name="Bourhy P."/>
            <person name="Veyrier F.J."/>
            <person name="Picardeau M."/>
        </authorList>
    </citation>
    <scope>NUCLEOTIDE SEQUENCE [LARGE SCALE GENOMIC DNA]</scope>
    <source>
        <strain evidence="2">201702476</strain>
    </source>
</reference>
<name>A0A4R9K353_9LEPT</name>
<dbReference type="PANTHER" id="PTHR34262:SF1">
    <property type="entry name" value="TRANSMEMBRANE PROTEIN 220"/>
    <property type="match status" value="1"/>
</dbReference>
<dbReference type="PANTHER" id="PTHR34262">
    <property type="entry name" value="TRANSMEMBRANE PROTEIN 220"/>
    <property type="match status" value="1"/>
</dbReference>
<feature type="transmembrane region" description="Helical" evidence="1">
    <location>
        <begin position="36"/>
        <end position="54"/>
    </location>
</feature>
<feature type="transmembrane region" description="Helical" evidence="1">
    <location>
        <begin position="61"/>
        <end position="86"/>
    </location>
</feature>
<evidence type="ECO:0000313" key="3">
    <source>
        <dbReference type="Proteomes" id="UP000297693"/>
    </source>
</evidence>
<keyword evidence="3" id="KW-1185">Reference proteome</keyword>
<feature type="transmembrane region" description="Helical" evidence="1">
    <location>
        <begin position="9"/>
        <end position="30"/>
    </location>
</feature>
<evidence type="ECO:0008006" key="4">
    <source>
        <dbReference type="Google" id="ProtNLM"/>
    </source>
</evidence>
<dbReference type="AlphaFoldDB" id="A0A4R9K353"/>
<organism evidence="2 3">
    <name type="scientific">Leptospira ognonensis</name>
    <dbReference type="NCBI Taxonomy" id="2484945"/>
    <lineage>
        <taxon>Bacteria</taxon>
        <taxon>Pseudomonadati</taxon>
        <taxon>Spirochaetota</taxon>
        <taxon>Spirochaetia</taxon>
        <taxon>Leptospirales</taxon>
        <taxon>Leptospiraceae</taxon>
        <taxon>Leptospira</taxon>
    </lineage>
</organism>
<dbReference type="EMBL" id="RQGD01000024">
    <property type="protein sequence ID" value="TGL59320.1"/>
    <property type="molecule type" value="Genomic_DNA"/>
</dbReference>
<sequence length="130" mass="14978">MKLFLSIKFWIRCGTAILAALLLFSALVQYNDPDPLHWMFLYGLGAFLCASASFGKYHPNLIFICIGACLLQLMIVFDGTVQWYFQGVENILSTPMSKEKPYIEEVREFFGVMIVFVSMIWLSFLSKRQK</sequence>
<keyword evidence="1" id="KW-0812">Transmembrane</keyword>
<dbReference type="InterPro" id="IPR029377">
    <property type="entry name" value="TMEM220"/>
</dbReference>
<evidence type="ECO:0000256" key="1">
    <source>
        <dbReference type="SAM" id="Phobius"/>
    </source>
</evidence>
<protein>
    <recommendedName>
        <fullName evidence="4">Transmembrane family 220, helix</fullName>
    </recommendedName>
</protein>
<gene>
    <name evidence="2" type="ORF">EHQ58_08725</name>
</gene>
<keyword evidence="1" id="KW-1133">Transmembrane helix</keyword>
<dbReference type="Proteomes" id="UP000297693">
    <property type="component" value="Unassembled WGS sequence"/>
</dbReference>
<dbReference type="RefSeq" id="WP_135623509.1">
    <property type="nucleotide sequence ID" value="NZ_RQGD01000024.1"/>
</dbReference>
<evidence type="ECO:0000313" key="2">
    <source>
        <dbReference type="EMBL" id="TGL59320.1"/>
    </source>
</evidence>
<dbReference type="Pfam" id="PF15071">
    <property type="entry name" value="TMEM220"/>
    <property type="match status" value="1"/>
</dbReference>
<accession>A0A4R9K353</accession>
<comment type="caution">
    <text evidence="2">The sequence shown here is derived from an EMBL/GenBank/DDBJ whole genome shotgun (WGS) entry which is preliminary data.</text>
</comment>
<dbReference type="OrthoDB" id="329078at2"/>